<accession>A0A9P5ZWA3</accession>
<dbReference type="EMBL" id="MU154565">
    <property type="protein sequence ID" value="KAF9495139.1"/>
    <property type="molecule type" value="Genomic_DNA"/>
</dbReference>
<comment type="caution">
    <text evidence="2">The sequence shown here is derived from an EMBL/GenBank/DDBJ whole genome shotgun (WGS) entry which is preliminary data.</text>
</comment>
<dbReference type="Proteomes" id="UP000807025">
    <property type="component" value="Unassembled WGS sequence"/>
</dbReference>
<gene>
    <name evidence="2" type="ORF">BDN71DRAFT_1448025</name>
</gene>
<organism evidence="2 3">
    <name type="scientific">Pleurotus eryngii</name>
    <name type="common">Boletus of the steppes</name>
    <dbReference type="NCBI Taxonomy" id="5323"/>
    <lineage>
        <taxon>Eukaryota</taxon>
        <taxon>Fungi</taxon>
        <taxon>Dikarya</taxon>
        <taxon>Basidiomycota</taxon>
        <taxon>Agaricomycotina</taxon>
        <taxon>Agaricomycetes</taxon>
        <taxon>Agaricomycetidae</taxon>
        <taxon>Agaricales</taxon>
        <taxon>Pleurotineae</taxon>
        <taxon>Pleurotaceae</taxon>
        <taxon>Pleurotus</taxon>
    </lineage>
</organism>
<protein>
    <submittedName>
        <fullName evidence="2">Uncharacterized protein</fullName>
    </submittedName>
</protein>
<name>A0A9P5ZWA3_PLEER</name>
<sequence>MALAERIQPFAEWQLQGDSGEPSLKRKRMNELETSQESPPAPAAALPPHQTGPTIDLLLVGRANISNWNDDRPHYELEDGNNDEQPEDAAAATGNTIDEPEDEHKEEPEAMIEHLCLTQQYISLIKATTLENGGLDPSTIEQLRNTPEGPVDISEPDTWLSIDLFLATTNASEATYNAVRTAISACFPDTNVLSHHLVKKLVSQLSGVVSIVDDMCVNSCHAFTGPFADLDHCSVCGEARYKPIELEMHNKKIPRQQFHTIPLGPQLQALR</sequence>
<keyword evidence="3" id="KW-1185">Reference proteome</keyword>
<proteinExistence type="predicted"/>
<dbReference type="OrthoDB" id="2742740at2759"/>
<reference evidence="2" key="1">
    <citation type="submission" date="2020-11" db="EMBL/GenBank/DDBJ databases">
        <authorList>
            <consortium name="DOE Joint Genome Institute"/>
            <person name="Ahrendt S."/>
            <person name="Riley R."/>
            <person name="Andreopoulos W."/>
            <person name="Labutti K."/>
            <person name="Pangilinan J."/>
            <person name="Ruiz-Duenas F.J."/>
            <person name="Barrasa J.M."/>
            <person name="Sanchez-Garcia M."/>
            <person name="Camarero S."/>
            <person name="Miyauchi S."/>
            <person name="Serrano A."/>
            <person name="Linde D."/>
            <person name="Babiker R."/>
            <person name="Drula E."/>
            <person name="Ayuso-Fernandez I."/>
            <person name="Pacheco R."/>
            <person name="Padilla G."/>
            <person name="Ferreira P."/>
            <person name="Barriuso J."/>
            <person name="Kellner H."/>
            <person name="Castanera R."/>
            <person name="Alfaro M."/>
            <person name="Ramirez L."/>
            <person name="Pisabarro A.G."/>
            <person name="Kuo A."/>
            <person name="Tritt A."/>
            <person name="Lipzen A."/>
            <person name="He G."/>
            <person name="Yan M."/>
            <person name="Ng V."/>
            <person name="Cullen D."/>
            <person name="Martin F."/>
            <person name="Rosso M.-N."/>
            <person name="Henrissat B."/>
            <person name="Hibbett D."/>
            <person name="Martinez A.T."/>
            <person name="Grigoriev I.V."/>
        </authorList>
    </citation>
    <scope>NUCLEOTIDE SEQUENCE</scope>
    <source>
        <strain evidence="2">ATCC 90797</strain>
    </source>
</reference>
<feature type="region of interest" description="Disordered" evidence="1">
    <location>
        <begin position="1"/>
        <end position="54"/>
    </location>
</feature>
<feature type="compositionally biased region" description="Acidic residues" evidence="1">
    <location>
        <begin position="78"/>
        <end position="87"/>
    </location>
</feature>
<dbReference type="AlphaFoldDB" id="A0A9P5ZWA3"/>
<evidence type="ECO:0000256" key="1">
    <source>
        <dbReference type="SAM" id="MobiDB-lite"/>
    </source>
</evidence>
<feature type="region of interest" description="Disordered" evidence="1">
    <location>
        <begin position="70"/>
        <end position="103"/>
    </location>
</feature>
<evidence type="ECO:0000313" key="3">
    <source>
        <dbReference type="Proteomes" id="UP000807025"/>
    </source>
</evidence>
<evidence type="ECO:0000313" key="2">
    <source>
        <dbReference type="EMBL" id="KAF9495139.1"/>
    </source>
</evidence>